<protein>
    <submittedName>
        <fullName evidence="2">Putative intracellular protease/amidase</fullName>
    </submittedName>
</protein>
<dbReference type="InterPro" id="IPR050325">
    <property type="entry name" value="Prot/Nucl_acid_deglycase"/>
</dbReference>
<dbReference type="InterPro" id="IPR029062">
    <property type="entry name" value="Class_I_gatase-like"/>
</dbReference>
<reference evidence="2 3" key="1">
    <citation type="submission" date="2016-11" db="EMBL/GenBank/DDBJ databases">
        <authorList>
            <person name="Jaros S."/>
            <person name="Januszkiewicz K."/>
            <person name="Wedrychowicz H."/>
        </authorList>
    </citation>
    <scope>NUCLEOTIDE SEQUENCE [LARGE SCALE GENOMIC DNA]</scope>
    <source>
        <strain evidence="2 3">DSM 26991</strain>
    </source>
</reference>
<evidence type="ECO:0000313" key="3">
    <source>
        <dbReference type="Proteomes" id="UP000184509"/>
    </source>
</evidence>
<proteinExistence type="predicted"/>
<dbReference type="InterPro" id="IPR002818">
    <property type="entry name" value="DJ-1/PfpI"/>
</dbReference>
<dbReference type="AlphaFoldDB" id="A0A1M5A9P5"/>
<dbReference type="GO" id="GO:0008233">
    <property type="term" value="F:peptidase activity"/>
    <property type="evidence" value="ECO:0007669"/>
    <property type="project" value="UniProtKB-KW"/>
</dbReference>
<dbReference type="GO" id="GO:0006508">
    <property type="term" value="P:proteolysis"/>
    <property type="evidence" value="ECO:0007669"/>
    <property type="project" value="UniProtKB-KW"/>
</dbReference>
<dbReference type="Gene3D" id="3.40.50.880">
    <property type="match status" value="1"/>
</dbReference>
<sequence length="192" mass="21521">MNKKVHIFLFDGFSDWEISYLTPEINKSEKFEIVYFSKDGKPVVSMGGLKITPDISFAEVDANDIDLLILPGGVAWEKGENNELNQFTKNVFEKGKLIAAICAATSYLGQLGILDKVKHTSNDLNYLKAVAPQYSGESNYVNSSAVSDKNIITANGIASIEFAKEIFERICLFEKSDIEKWFQLFKNGIWSE</sequence>
<dbReference type="Proteomes" id="UP000184509">
    <property type="component" value="Unassembled WGS sequence"/>
</dbReference>
<gene>
    <name evidence="2" type="ORF">SAMN05444405_106195</name>
</gene>
<feature type="domain" description="DJ-1/PfpI" evidence="1">
    <location>
        <begin position="3"/>
        <end position="168"/>
    </location>
</feature>
<accession>A0A1M5A9P5</accession>
<keyword evidence="2" id="KW-0378">Hydrolase</keyword>
<dbReference type="STRING" id="1297750.SAMN05444405_106195"/>
<keyword evidence="2" id="KW-0645">Protease</keyword>
<dbReference type="OrthoDB" id="6003696at2"/>
<dbReference type="PANTHER" id="PTHR48094:SF19">
    <property type="entry name" value="DJ-1_PFPI DOMAIN-CONTAINING PROTEIN"/>
    <property type="match status" value="1"/>
</dbReference>
<dbReference type="CDD" id="cd03140">
    <property type="entry name" value="GATase1_PfpI_3"/>
    <property type="match status" value="1"/>
</dbReference>
<dbReference type="Pfam" id="PF01965">
    <property type="entry name" value="DJ-1_PfpI"/>
    <property type="match status" value="1"/>
</dbReference>
<keyword evidence="3" id="KW-1185">Reference proteome</keyword>
<name>A0A1M5A9P5_9BACE</name>
<dbReference type="EMBL" id="FQTV01000006">
    <property type="protein sequence ID" value="SHF27008.1"/>
    <property type="molecule type" value="Genomic_DNA"/>
</dbReference>
<evidence type="ECO:0000259" key="1">
    <source>
        <dbReference type="Pfam" id="PF01965"/>
    </source>
</evidence>
<dbReference type="RefSeq" id="WP_073400918.1">
    <property type="nucleotide sequence ID" value="NZ_FQTV01000006.1"/>
</dbReference>
<dbReference type="SUPFAM" id="SSF52317">
    <property type="entry name" value="Class I glutamine amidotransferase-like"/>
    <property type="match status" value="1"/>
</dbReference>
<dbReference type="PANTHER" id="PTHR48094">
    <property type="entry name" value="PROTEIN/NUCLEIC ACID DEGLYCASE DJ-1-RELATED"/>
    <property type="match status" value="1"/>
</dbReference>
<evidence type="ECO:0000313" key="2">
    <source>
        <dbReference type="EMBL" id="SHF27008.1"/>
    </source>
</evidence>
<organism evidence="2 3">
    <name type="scientific">Bacteroides luti</name>
    <dbReference type="NCBI Taxonomy" id="1297750"/>
    <lineage>
        <taxon>Bacteria</taxon>
        <taxon>Pseudomonadati</taxon>
        <taxon>Bacteroidota</taxon>
        <taxon>Bacteroidia</taxon>
        <taxon>Bacteroidales</taxon>
        <taxon>Bacteroidaceae</taxon>
        <taxon>Bacteroides</taxon>
    </lineage>
</organism>
<dbReference type="GO" id="GO:0005737">
    <property type="term" value="C:cytoplasm"/>
    <property type="evidence" value="ECO:0007669"/>
    <property type="project" value="TreeGrafter"/>
</dbReference>